<dbReference type="Pfam" id="PF05729">
    <property type="entry name" value="NACHT"/>
    <property type="match status" value="1"/>
</dbReference>
<dbReference type="SUPFAM" id="SSF48371">
    <property type="entry name" value="ARM repeat"/>
    <property type="match status" value="2"/>
</dbReference>
<evidence type="ECO:0000259" key="1">
    <source>
        <dbReference type="PROSITE" id="PS50837"/>
    </source>
</evidence>
<evidence type="ECO:0000313" key="2">
    <source>
        <dbReference type="EMBL" id="GJJ77553.1"/>
    </source>
</evidence>
<accession>A0A9P3HJG8</accession>
<dbReference type="InterPro" id="IPR056251">
    <property type="entry name" value="Arm_rpt_dom"/>
</dbReference>
<dbReference type="InterPro" id="IPR027417">
    <property type="entry name" value="P-loop_NTPase"/>
</dbReference>
<dbReference type="OrthoDB" id="427518at2759"/>
<dbReference type="SMART" id="SM00567">
    <property type="entry name" value="EZ_HEAT"/>
    <property type="match status" value="8"/>
</dbReference>
<comment type="caution">
    <text evidence="2">The sequence shown here is derived from an EMBL/GenBank/DDBJ whole genome shotgun (WGS) entry which is preliminary data.</text>
</comment>
<proteinExistence type="predicted"/>
<evidence type="ECO:0000313" key="3">
    <source>
        <dbReference type="Proteomes" id="UP000827284"/>
    </source>
</evidence>
<dbReference type="EMBL" id="BQFW01000013">
    <property type="protein sequence ID" value="GJJ77553.1"/>
    <property type="molecule type" value="Genomic_DNA"/>
</dbReference>
<reference evidence="2" key="1">
    <citation type="submission" date="2021-11" db="EMBL/GenBank/DDBJ databases">
        <authorList>
            <person name="Herlambang A."/>
            <person name="Guo Y."/>
            <person name="Takashima Y."/>
            <person name="Nishizawa T."/>
        </authorList>
    </citation>
    <scope>NUCLEOTIDE SEQUENCE</scope>
    <source>
        <strain evidence="2">E1425</strain>
    </source>
</reference>
<dbReference type="SUPFAM" id="SSF52540">
    <property type="entry name" value="P-loop containing nucleoside triphosphate hydrolases"/>
    <property type="match status" value="1"/>
</dbReference>
<dbReference type="Pfam" id="PF23238">
    <property type="entry name" value="DUF7068"/>
    <property type="match status" value="1"/>
</dbReference>
<dbReference type="Pfam" id="PF23948">
    <property type="entry name" value="ARM_5"/>
    <property type="match status" value="1"/>
</dbReference>
<gene>
    <name evidence="2" type="ORF">EMPS_09912</name>
</gene>
<dbReference type="PANTHER" id="PTHR12697">
    <property type="entry name" value="PBS LYASE HEAT-LIKE PROTEIN"/>
    <property type="match status" value="1"/>
</dbReference>
<dbReference type="GO" id="GO:0016491">
    <property type="term" value="F:oxidoreductase activity"/>
    <property type="evidence" value="ECO:0007669"/>
    <property type="project" value="TreeGrafter"/>
</dbReference>
<dbReference type="InterPro" id="IPR004155">
    <property type="entry name" value="PBS_lyase_HEAT"/>
</dbReference>
<dbReference type="Gene3D" id="3.40.50.300">
    <property type="entry name" value="P-loop containing nucleotide triphosphate hydrolases"/>
    <property type="match status" value="1"/>
</dbReference>
<keyword evidence="3" id="KW-1185">Reference proteome</keyword>
<protein>
    <recommendedName>
        <fullName evidence="1">NACHT domain-containing protein</fullName>
    </recommendedName>
</protein>
<dbReference type="InterPro" id="IPR011989">
    <property type="entry name" value="ARM-like"/>
</dbReference>
<dbReference type="InterPro" id="IPR016024">
    <property type="entry name" value="ARM-type_fold"/>
</dbReference>
<name>A0A9P3HJG8_9FUNG</name>
<dbReference type="Pfam" id="PF13646">
    <property type="entry name" value="HEAT_2"/>
    <property type="match status" value="4"/>
</dbReference>
<organism evidence="2 3">
    <name type="scientific">Entomortierella parvispora</name>
    <dbReference type="NCBI Taxonomy" id="205924"/>
    <lineage>
        <taxon>Eukaryota</taxon>
        <taxon>Fungi</taxon>
        <taxon>Fungi incertae sedis</taxon>
        <taxon>Mucoromycota</taxon>
        <taxon>Mortierellomycotina</taxon>
        <taxon>Mortierellomycetes</taxon>
        <taxon>Mortierellales</taxon>
        <taxon>Mortierellaceae</taxon>
        <taxon>Entomortierella</taxon>
    </lineage>
</organism>
<dbReference type="InterPro" id="IPR055496">
    <property type="entry name" value="DUF7068"/>
</dbReference>
<feature type="domain" description="NACHT" evidence="1">
    <location>
        <begin position="492"/>
        <end position="620"/>
    </location>
</feature>
<dbReference type="Gene3D" id="1.25.10.10">
    <property type="entry name" value="Leucine-rich Repeat Variant"/>
    <property type="match status" value="5"/>
</dbReference>
<sequence length="1806" mass="201140">MSVQIVEIFKKDAIKDTAAVVEIVQLAPVLDDDHFRFLFTTFINTVNHSEILHLHSLEGLAKVIQGAGQGSIDSDDLVRILQSLQRKLESTHSESIRNRHHLLLAVSRVLESMGDAHITDVDRINIHGPLTDLLRESESADNPYLAFQSAYATQALLNVSDDDNIWRAGFRRGWLTLKAGAGYAKVPDITEIKDALEGLEGLYEIGKGGARLLKDAMEAIKNHERPSFTAKEGLKFKRAWYRAVRTAESYIQAGKLVQFMDLVTTVPCRHQLMFQWGICQLLGQFVCDSRWGSESRQEAICLLGAFYKSTGLWDHQKEVDQVIFDVLTNVTTSNSTGFEAAQYLLEEMKCKNPTLKPIADLKSPLWNNTHSLDPTRHVTAKATLLKTVQIQYPWQPRLGIHKALKTYHAPDLFIRRVSGEELDLATCFVNLAIVEATAHRQKEKQNLKDQATVFHRIPSFERVENTNTEALIPLEHLFDKRKLRDGKEVVPKRILVQGRAGIGKTTLCKKLVHAHQNGWWRDLFDVVLWIPLRQLRGFKGNTLECLFREKVFITQNHDQRQAALAEALSTCAGKGRVLFILDGVDEIVADTEGDERKTFRSFLMALLRQQYVVITSRPSGLDSKLLPPIDLEVETVGFSQQNVKDFLVRVLEPEAVRTVQDFIQRTPLIQGLVNIPVQLDVICFSWDKLPTDGLAITMTGLYQLMVRKLWCKDAVRLKKTAGGMSLTEQEINDMALEDVDELMATELLHLGYLAFKGMSNNHQIEFEEQDLLSAFRDLRVHTGANQRLLPPQLVKVMKQTSFLHTADVDLNSKNNNSLQAWHFLHLTFQEYFAATWIVRHFYLRQECLSAKMMSKAQLANFVHQHKYNPQYEIVWSMVAGLLEGEGLMEFFAFLQGAPRDLIGGRHQLVLASCFNEAHGRLDSKYAEEVDEELRKWLRFEMQTLQHDEYALSSLGSQLSFPEASLIATLSCESSWKATLARTLRARSIISEDATNFLTVALKDEDGFIRTSAAEALGKHSVMLESVIHLLVKAAIEDTSFLVRLAAVDALGNNATLPEFGIQALIVVLKEVKQYFLTRVSALEALGKQNMFPESAIQPVVASLKDHNGFIRSAAASVLSKHGIPQKKPIIVIEAKHKDINSSATSVLDIRCKMPKKLQPAIAARKDDHEEVRSAATSTFDEQFESQKFKIRLLTTLHTEGKDENQDVRSVTTLASRGYLLPESAIRTPVDPFKDGDEEVSSKAAQPLVFQSLIGTQTDENEEVNPTAASTVRERFQFDIDVHRSEPEYFWAAASSSAEQSKLLESAIESLIDALKNEDKDVRFAATRALRKQFGLPESAFKSLVEVLKDENKEFIWAAADVLGNQSELPESVVQSLVDALKNERKDVRSAARGVLDKQSQLSDSAIKSLVEVLKDERYAVRQEARSILYKQSELPKSGVQSLVEVLKDGKKDVRSAAASILGYQFELPESVVQSLVGALKDEDSTVGYAAAGALRNITELTESVVHSIVEGLKDENEGFRHMAAHTLGNRSELPESAVKSLVDAIKDGNGFVRSDAAEALGSQANMPESAVESLAHTLKDENKDFRCTAAIALGYRPGLPESAVGSLVDALKDGDKSVRSKAAEALGKQSQLPESAIESLVVALGDEHQYVRFAAMSALKNHSAVPETAIQPLIAIIKQGTPSSKNIAPDVLGIRSTLPESAIRSLIALLQDGDTDARLDASQALRLQGHSICIALPQLTKDEISSVYESCLFYQSCRRVLSLQVQDGRLRIYTDKGEISETIGNDVQENILSAMRAVHDKQGLKL</sequence>
<dbReference type="InterPro" id="IPR007111">
    <property type="entry name" value="NACHT_NTPase"/>
</dbReference>
<reference evidence="2" key="2">
    <citation type="journal article" date="2022" name="Microbiol. Resour. Announc.">
        <title>Whole-Genome Sequence of Entomortierella parvispora E1425, a Mucoromycotan Fungus Associated with Burkholderiaceae-Related Endosymbiotic Bacteria.</title>
        <authorList>
            <person name="Herlambang A."/>
            <person name="Guo Y."/>
            <person name="Takashima Y."/>
            <person name="Narisawa K."/>
            <person name="Ohta H."/>
            <person name="Nishizawa T."/>
        </authorList>
    </citation>
    <scope>NUCLEOTIDE SEQUENCE</scope>
    <source>
        <strain evidence="2">E1425</strain>
    </source>
</reference>
<dbReference type="PANTHER" id="PTHR12697:SF5">
    <property type="entry name" value="DEOXYHYPUSINE HYDROXYLASE"/>
    <property type="match status" value="1"/>
</dbReference>
<dbReference type="Proteomes" id="UP000827284">
    <property type="component" value="Unassembled WGS sequence"/>
</dbReference>
<dbReference type="PROSITE" id="PS50837">
    <property type="entry name" value="NACHT"/>
    <property type="match status" value="1"/>
</dbReference>